<proteinExistence type="predicted"/>
<protein>
    <submittedName>
        <fullName evidence="1">Uncharacterized protein</fullName>
    </submittedName>
</protein>
<dbReference type="Proteomes" id="UP000749559">
    <property type="component" value="Unassembled WGS sequence"/>
</dbReference>
<comment type="caution">
    <text evidence="1">The sequence shown here is derived from an EMBL/GenBank/DDBJ whole genome shotgun (WGS) entry which is preliminary data.</text>
</comment>
<name>A0A8J1Y9Q6_OWEFU</name>
<sequence>MQKHKRAMMKYEGLVILVLCLLVLCEASPSRQRDELSKRSEDNWIRFTNCRENRGGWCECQTCGCVAKRKRDAQRNRKGRIFRFSDCDEFPKGPEQERYGAMHCSCYGHCRCVA</sequence>
<dbReference type="AlphaFoldDB" id="A0A8J1Y9Q6"/>
<keyword evidence="2" id="KW-1185">Reference proteome</keyword>
<evidence type="ECO:0000313" key="2">
    <source>
        <dbReference type="Proteomes" id="UP000749559"/>
    </source>
</evidence>
<organism evidence="1 2">
    <name type="scientific">Owenia fusiformis</name>
    <name type="common">Polychaete worm</name>
    <dbReference type="NCBI Taxonomy" id="6347"/>
    <lineage>
        <taxon>Eukaryota</taxon>
        <taxon>Metazoa</taxon>
        <taxon>Spiralia</taxon>
        <taxon>Lophotrochozoa</taxon>
        <taxon>Annelida</taxon>
        <taxon>Polychaeta</taxon>
        <taxon>Sedentaria</taxon>
        <taxon>Canalipalpata</taxon>
        <taxon>Sabellida</taxon>
        <taxon>Oweniida</taxon>
        <taxon>Oweniidae</taxon>
        <taxon>Owenia</taxon>
    </lineage>
</organism>
<dbReference type="EMBL" id="CAIIXF020000003">
    <property type="protein sequence ID" value="CAH1778723.1"/>
    <property type="molecule type" value="Genomic_DNA"/>
</dbReference>
<gene>
    <name evidence="1" type="ORF">OFUS_LOCUS5599</name>
</gene>
<evidence type="ECO:0000313" key="1">
    <source>
        <dbReference type="EMBL" id="CAH1778723.1"/>
    </source>
</evidence>
<reference evidence="1" key="1">
    <citation type="submission" date="2022-03" db="EMBL/GenBank/DDBJ databases">
        <authorList>
            <person name="Martin C."/>
        </authorList>
    </citation>
    <scope>NUCLEOTIDE SEQUENCE</scope>
</reference>
<accession>A0A8J1Y9Q6</accession>